<evidence type="ECO:0000313" key="2">
    <source>
        <dbReference type="EMBL" id="EPQ57918.1"/>
    </source>
</evidence>
<dbReference type="AlphaFoldDB" id="S7QF29"/>
<evidence type="ECO:0000313" key="3">
    <source>
        <dbReference type="Proteomes" id="UP000030669"/>
    </source>
</evidence>
<dbReference type="Proteomes" id="UP000030669">
    <property type="component" value="Unassembled WGS sequence"/>
</dbReference>
<gene>
    <name evidence="2" type="ORF">GLOTRDRAFT_126411</name>
</gene>
<organism evidence="2 3">
    <name type="scientific">Gloeophyllum trabeum (strain ATCC 11539 / FP-39264 / Madison 617)</name>
    <name type="common">Brown rot fungus</name>
    <dbReference type="NCBI Taxonomy" id="670483"/>
    <lineage>
        <taxon>Eukaryota</taxon>
        <taxon>Fungi</taxon>
        <taxon>Dikarya</taxon>
        <taxon>Basidiomycota</taxon>
        <taxon>Agaricomycotina</taxon>
        <taxon>Agaricomycetes</taxon>
        <taxon>Gloeophyllales</taxon>
        <taxon>Gloeophyllaceae</taxon>
        <taxon>Gloeophyllum</taxon>
    </lineage>
</organism>
<sequence length="100" mass="10605">MAEPSKGQSESSTKGGGKQKIRHPAGESGATQWSKESIQERKSDREVVATILITMEAANATKNMLQSGRVKTISVVAKVTVEGLQSTTMAFDGLKRAGRG</sequence>
<accession>S7QF29</accession>
<evidence type="ECO:0000256" key="1">
    <source>
        <dbReference type="SAM" id="MobiDB-lite"/>
    </source>
</evidence>
<feature type="region of interest" description="Disordered" evidence="1">
    <location>
        <begin position="1"/>
        <end position="44"/>
    </location>
</feature>
<dbReference type="HOGENOM" id="CLU_2306450_0_0_1"/>
<dbReference type="GeneID" id="19301391"/>
<feature type="compositionally biased region" description="Polar residues" evidence="1">
    <location>
        <begin position="1"/>
        <end position="13"/>
    </location>
</feature>
<dbReference type="KEGG" id="gtr:GLOTRDRAFT_126411"/>
<protein>
    <submittedName>
        <fullName evidence="2">Uncharacterized protein</fullName>
    </submittedName>
</protein>
<reference evidence="2 3" key="1">
    <citation type="journal article" date="2012" name="Science">
        <title>The Paleozoic origin of enzymatic lignin decomposition reconstructed from 31 fungal genomes.</title>
        <authorList>
            <person name="Floudas D."/>
            <person name="Binder M."/>
            <person name="Riley R."/>
            <person name="Barry K."/>
            <person name="Blanchette R.A."/>
            <person name="Henrissat B."/>
            <person name="Martinez A.T."/>
            <person name="Otillar R."/>
            <person name="Spatafora J.W."/>
            <person name="Yadav J.S."/>
            <person name="Aerts A."/>
            <person name="Benoit I."/>
            <person name="Boyd A."/>
            <person name="Carlson A."/>
            <person name="Copeland A."/>
            <person name="Coutinho P.M."/>
            <person name="de Vries R.P."/>
            <person name="Ferreira P."/>
            <person name="Findley K."/>
            <person name="Foster B."/>
            <person name="Gaskell J."/>
            <person name="Glotzer D."/>
            <person name="Gorecki P."/>
            <person name="Heitman J."/>
            <person name="Hesse C."/>
            <person name="Hori C."/>
            <person name="Igarashi K."/>
            <person name="Jurgens J.A."/>
            <person name="Kallen N."/>
            <person name="Kersten P."/>
            <person name="Kohler A."/>
            <person name="Kuees U."/>
            <person name="Kumar T.K.A."/>
            <person name="Kuo A."/>
            <person name="LaButti K."/>
            <person name="Larrondo L.F."/>
            <person name="Lindquist E."/>
            <person name="Ling A."/>
            <person name="Lombard V."/>
            <person name="Lucas S."/>
            <person name="Lundell T."/>
            <person name="Martin R."/>
            <person name="McLaughlin D.J."/>
            <person name="Morgenstern I."/>
            <person name="Morin E."/>
            <person name="Murat C."/>
            <person name="Nagy L.G."/>
            <person name="Nolan M."/>
            <person name="Ohm R.A."/>
            <person name="Patyshakuliyeva A."/>
            <person name="Rokas A."/>
            <person name="Ruiz-Duenas F.J."/>
            <person name="Sabat G."/>
            <person name="Salamov A."/>
            <person name="Samejima M."/>
            <person name="Schmutz J."/>
            <person name="Slot J.C."/>
            <person name="St John F."/>
            <person name="Stenlid J."/>
            <person name="Sun H."/>
            <person name="Sun S."/>
            <person name="Syed K."/>
            <person name="Tsang A."/>
            <person name="Wiebenga A."/>
            <person name="Young D."/>
            <person name="Pisabarro A."/>
            <person name="Eastwood D.C."/>
            <person name="Martin F."/>
            <person name="Cullen D."/>
            <person name="Grigoriev I.V."/>
            <person name="Hibbett D.S."/>
        </authorList>
    </citation>
    <scope>NUCLEOTIDE SEQUENCE [LARGE SCALE GENOMIC DNA]</scope>
    <source>
        <strain evidence="2 3">ATCC 11539</strain>
    </source>
</reference>
<dbReference type="EMBL" id="KB469298">
    <property type="protein sequence ID" value="EPQ57918.1"/>
    <property type="molecule type" value="Genomic_DNA"/>
</dbReference>
<keyword evidence="3" id="KW-1185">Reference proteome</keyword>
<name>S7QF29_GLOTA</name>
<dbReference type="RefSeq" id="XP_007863243.1">
    <property type="nucleotide sequence ID" value="XM_007865052.1"/>
</dbReference>
<proteinExistence type="predicted"/>